<accession>A0A4U9WJW2</accession>
<dbReference type="AlphaFoldDB" id="A0A4U9WJW2"/>
<proteinExistence type="predicted"/>
<dbReference type="EMBL" id="CABEEZ010000163">
    <property type="protein sequence ID" value="VTR59920.1"/>
    <property type="molecule type" value="Genomic_DNA"/>
</dbReference>
<sequence>MLFLGDKWNKDWAMQGIKKYHGSVFFHISHYSLYFSVGKYCAGVGTGQYARSHY</sequence>
<reference evidence="1" key="1">
    <citation type="submission" date="2019-05" db="EMBL/GenBank/DDBJ databases">
        <authorList>
            <consortium name="Pathogen Informatics"/>
        </authorList>
    </citation>
    <scope>NUCLEOTIDE SEQUENCE [LARGE SCALE GENOMIC DNA]</scope>
    <source>
        <strain evidence="1">NCTC12965</strain>
    </source>
</reference>
<gene>
    <name evidence="1" type="ORF">NCTC12965_08326</name>
</gene>
<organism evidence="1">
    <name type="scientific">Serratia fonticola</name>
    <dbReference type="NCBI Taxonomy" id="47917"/>
    <lineage>
        <taxon>Bacteria</taxon>
        <taxon>Pseudomonadati</taxon>
        <taxon>Pseudomonadota</taxon>
        <taxon>Gammaproteobacteria</taxon>
        <taxon>Enterobacterales</taxon>
        <taxon>Yersiniaceae</taxon>
        <taxon>Serratia</taxon>
    </lineage>
</organism>
<evidence type="ECO:0000313" key="1">
    <source>
        <dbReference type="EMBL" id="VTR59920.1"/>
    </source>
</evidence>
<name>A0A4U9WJW2_SERFO</name>
<protein>
    <submittedName>
        <fullName evidence="1">Uncharacterized protein</fullName>
    </submittedName>
</protein>